<name>A0ABY3BX67_9HYPH</name>
<dbReference type="RefSeq" id="WP_142911695.1">
    <property type="nucleotide sequence ID" value="NZ_SGNZ01000001.1"/>
</dbReference>
<dbReference type="EMBL" id="SGNZ01000001">
    <property type="protein sequence ID" value="TRA97046.1"/>
    <property type="molecule type" value="Genomic_DNA"/>
</dbReference>
<comment type="caution">
    <text evidence="1">The sequence shown here is derived from an EMBL/GenBank/DDBJ whole genome shotgun (WGS) entry which is preliminary data.</text>
</comment>
<protein>
    <submittedName>
        <fullName evidence="1">Uncharacterized protein</fullName>
    </submittedName>
</protein>
<evidence type="ECO:0000313" key="1">
    <source>
        <dbReference type="EMBL" id="TRA97046.1"/>
    </source>
</evidence>
<organism evidence="1 2">
    <name type="scientific">Agrobacterium salinitolerans</name>
    <dbReference type="NCBI Taxonomy" id="1183413"/>
    <lineage>
        <taxon>Bacteria</taxon>
        <taxon>Pseudomonadati</taxon>
        <taxon>Pseudomonadota</taxon>
        <taxon>Alphaproteobacteria</taxon>
        <taxon>Hyphomicrobiales</taxon>
        <taxon>Rhizobiaceae</taxon>
        <taxon>Rhizobium/Agrobacterium group</taxon>
        <taxon>Agrobacterium</taxon>
    </lineage>
</organism>
<evidence type="ECO:0000313" key="2">
    <source>
        <dbReference type="Proteomes" id="UP000319481"/>
    </source>
</evidence>
<dbReference type="Proteomes" id="UP000319481">
    <property type="component" value="Unassembled WGS sequence"/>
</dbReference>
<keyword evidence="2" id="KW-1185">Reference proteome</keyword>
<gene>
    <name evidence="1" type="ORF">EXN23_02085</name>
</gene>
<sequence length="213" mass="22757">MADPLSLAEVYNLLPIASVTWDIQRNDEFSGVGSGDVWQAELADPFWFAEITLGRGLHDELKQAAAAIRDLEGAKQSFMCCDPLSPFPQADPNGDILGAAVITIRAVSANRRQALLQGFPAGYQLTRGDKLQFTQGTLRRFFEVSASAIANAGGQMDLRVFPRLPLGLVAGASINLINPACPVIVAPGSHKPGTGRRSVTDGAALKVMQKLRT</sequence>
<accession>A0ABY3BX67</accession>
<proteinExistence type="predicted"/>
<reference evidence="1 2" key="1">
    <citation type="journal article" date="2019" name="Appl. Microbiol. Biotechnol.">
        <title>Differential efficiency of wild type rhizogenic strains for rol gene transformation of plants.</title>
        <authorList>
            <person name="Desmet S."/>
            <person name="De Keyser E."/>
            <person name="Van Vaerenbergh J."/>
            <person name="Baeyen S."/>
            <person name="Van Huylenbroeck J."/>
            <person name="Geelen D."/>
            <person name="Dhooghe E."/>
        </authorList>
    </citation>
    <scope>NUCLEOTIDE SEQUENCE [LARGE SCALE GENOMIC DNA]</scope>
    <source>
        <strain evidence="1 2">GBBC3283</strain>
    </source>
</reference>